<keyword evidence="1 10" id="KW-1003">Cell membrane</keyword>
<evidence type="ECO:0000259" key="12">
    <source>
        <dbReference type="Pfam" id="PF04101"/>
    </source>
</evidence>
<keyword evidence="5 10" id="KW-0133">Cell shape</keyword>
<feature type="binding site" evidence="10">
    <location>
        <position position="304"/>
    </location>
    <ligand>
        <name>UDP-N-acetyl-alpha-D-glucosamine</name>
        <dbReference type="ChEBI" id="CHEBI:57705"/>
    </ligand>
</feature>
<evidence type="ECO:0000313" key="13">
    <source>
        <dbReference type="EMBL" id="KAB0671280.1"/>
    </source>
</evidence>
<evidence type="ECO:0000313" key="14">
    <source>
        <dbReference type="Proteomes" id="UP000798046"/>
    </source>
</evidence>
<accession>A0ABQ6TQH7</accession>
<evidence type="ECO:0000256" key="4">
    <source>
        <dbReference type="ARBA" id="ARBA00022679"/>
    </source>
</evidence>
<keyword evidence="14" id="KW-1185">Reference proteome</keyword>
<feature type="domain" description="Glycosyl transferase family 28 C-terminal" evidence="12">
    <location>
        <begin position="198"/>
        <end position="346"/>
    </location>
</feature>
<keyword evidence="4 10" id="KW-0808">Transferase</keyword>
<dbReference type="InterPro" id="IPR006009">
    <property type="entry name" value="GlcNAc_MurG"/>
</dbReference>
<dbReference type="PANTHER" id="PTHR21015:SF22">
    <property type="entry name" value="GLYCOSYLTRANSFERASE"/>
    <property type="match status" value="1"/>
</dbReference>
<evidence type="ECO:0000256" key="7">
    <source>
        <dbReference type="ARBA" id="ARBA00023136"/>
    </source>
</evidence>
<keyword evidence="9 10" id="KW-0961">Cell wall biogenesis/degradation</keyword>
<reference evidence="13 14" key="1">
    <citation type="journal article" date="2020" name="Microorganisms">
        <title>Description of Three Novel Members in the Family Geobacteraceae, Oryzomonas japonicum gen. nov., sp. nov., Oryzomonas sagensis sp. nov., and Oryzomonas ruber sp. nov.</title>
        <authorList>
            <person name="Xu Z."/>
            <person name="Masuda Y."/>
            <person name="Hayakawa C."/>
            <person name="Ushijima N."/>
            <person name="Kawano K."/>
            <person name="Shiratori Y."/>
            <person name="Senoo K."/>
            <person name="Itoh H."/>
        </authorList>
    </citation>
    <scope>NUCLEOTIDE SEQUENCE [LARGE SCALE GENOMIC DNA]</scope>
    <source>
        <strain evidence="13 14">Red100</strain>
    </source>
</reference>
<feature type="binding site" evidence="10">
    <location>
        <begin position="10"/>
        <end position="12"/>
    </location>
    <ligand>
        <name>UDP-N-acetyl-alpha-D-glucosamine</name>
        <dbReference type="ChEBI" id="CHEBI:57705"/>
    </ligand>
</feature>
<dbReference type="EMBL" id="VZRA01000001">
    <property type="protein sequence ID" value="KAB0671280.1"/>
    <property type="molecule type" value="Genomic_DNA"/>
</dbReference>
<comment type="similarity">
    <text evidence="10">Belongs to the glycosyltransferase 28 family. MurG subfamily.</text>
</comment>
<dbReference type="HAMAP" id="MF_00033">
    <property type="entry name" value="MurG"/>
    <property type="match status" value="1"/>
</dbReference>
<dbReference type="GO" id="GO:0016757">
    <property type="term" value="F:glycosyltransferase activity"/>
    <property type="evidence" value="ECO:0007669"/>
    <property type="project" value="UniProtKB-KW"/>
</dbReference>
<dbReference type="Proteomes" id="UP000798046">
    <property type="component" value="Unassembled WGS sequence"/>
</dbReference>
<evidence type="ECO:0000256" key="9">
    <source>
        <dbReference type="ARBA" id="ARBA00023316"/>
    </source>
</evidence>
<dbReference type="InterPro" id="IPR007235">
    <property type="entry name" value="Glyco_trans_28_C"/>
</dbReference>
<comment type="function">
    <text evidence="10">Cell wall formation. Catalyzes the transfer of a GlcNAc subunit on undecaprenyl-pyrophosphoryl-MurNAc-pentapeptide (lipid intermediate I) to form undecaprenyl-pyrophosphoryl-MurNAc-(pentapeptide)GlcNAc (lipid intermediate II).</text>
</comment>
<evidence type="ECO:0000256" key="2">
    <source>
        <dbReference type="ARBA" id="ARBA00022618"/>
    </source>
</evidence>
<evidence type="ECO:0000256" key="6">
    <source>
        <dbReference type="ARBA" id="ARBA00022984"/>
    </source>
</evidence>
<dbReference type="NCBIfam" id="TIGR01133">
    <property type="entry name" value="murG"/>
    <property type="match status" value="1"/>
</dbReference>
<evidence type="ECO:0000256" key="3">
    <source>
        <dbReference type="ARBA" id="ARBA00022676"/>
    </source>
</evidence>
<evidence type="ECO:0000256" key="1">
    <source>
        <dbReference type="ARBA" id="ARBA00022475"/>
    </source>
</evidence>
<comment type="caution">
    <text evidence="13">The sequence shown here is derived from an EMBL/GenBank/DDBJ whole genome shotgun (WGS) entry which is preliminary data.</text>
</comment>
<feature type="binding site" evidence="10">
    <location>
        <position position="124"/>
    </location>
    <ligand>
        <name>UDP-N-acetyl-alpha-D-glucosamine</name>
        <dbReference type="ChEBI" id="CHEBI:57705"/>
    </ligand>
</feature>
<feature type="binding site" evidence="10">
    <location>
        <position position="204"/>
    </location>
    <ligand>
        <name>UDP-N-acetyl-alpha-D-glucosamine</name>
        <dbReference type="ChEBI" id="CHEBI:57705"/>
    </ligand>
</feature>
<proteinExistence type="inferred from homology"/>
<sequence>MRLLIAGGGTGGHLFPGIAVAEEFLSRDPANEVLFVGTERGIEARAVPAAGYRLELISAAGIRGKGGLSQIRGAAMMFYGYAQSRKILKEWRPDMVMGVGGYASLPMVLAARGMRLPCFIHEQNAIPGLTNRLLAKFVDRVFITLDESSRFFPKGKTLLTGNPLRRQILEMVAGQTPPSIAEIHQQQYGNGGGGPFRLFIFGGSQGAHAINMAMLAALPHLERYAARLEITHQTGEKDAALVAEAYRNHGFNASVMPFIQDMAAVYRRADLVICRAGATTIAEVTACGKACLFIPFPFAVDDHQRRNAEAFLKKGAGFMLLERELSGERLAGIIHELAESPETVQRTGALAFGLARLDAARIIVDEMMKTL</sequence>
<comment type="caution">
    <text evidence="10">Lacks conserved residue(s) required for the propagation of feature annotation.</text>
</comment>
<dbReference type="CDD" id="cd03785">
    <property type="entry name" value="GT28_MurG"/>
    <property type="match status" value="1"/>
</dbReference>
<gene>
    <name evidence="10 13" type="primary">murG</name>
    <name evidence="13" type="ORF">F6V30_01450</name>
</gene>
<keyword evidence="7 10" id="KW-0472">Membrane</keyword>
<comment type="subcellular location">
    <subcellularLocation>
        <location evidence="10">Cell membrane</location>
        <topology evidence="10">Peripheral membrane protein</topology>
        <orientation evidence="10">Cytoplasmic side</orientation>
    </subcellularLocation>
</comment>
<evidence type="ECO:0000256" key="5">
    <source>
        <dbReference type="ARBA" id="ARBA00022960"/>
    </source>
</evidence>
<keyword evidence="2 10" id="KW-0132">Cell division</keyword>
<dbReference type="RefSeq" id="WP_151154748.1">
    <property type="nucleotide sequence ID" value="NZ_VZRA01000001.1"/>
</dbReference>
<dbReference type="Gene3D" id="3.40.50.2000">
    <property type="entry name" value="Glycogen Phosphorylase B"/>
    <property type="match status" value="2"/>
</dbReference>
<keyword evidence="3 10" id="KW-0328">Glycosyltransferase</keyword>
<feature type="binding site" evidence="10">
    <location>
        <position position="259"/>
    </location>
    <ligand>
        <name>UDP-N-acetyl-alpha-D-glucosamine</name>
        <dbReference type="ChEBI" id="CHEBI:57705"/>
    </ligand>
</feature>
<evidence type="ECO:0000256" key="8">
    <source>
        <dbReference type="ARBA" id="ARBA00023306"/>
    </source>
</evidence>
<dbReference type="PANTHER" id="PTHR21015">
    <property type="entry name" value="UDP-N-ACETYLGLUCOSAMINE--N-ACETYLMURAMYL-(PENTAPEPTIDE) PYROPHOSPHORYL-UNDECAPRENOL N-ACETYLGLUCOSAMINE TRANSFERASE 1"/>
    <property type="match status" value="1"/>
</dbReference>
<evidence type="ECO:0000256" key="10">
    <source>
        <dbReference type="HAMAP-Rule" id="MF_00033"/>
    </source>
</evidence>
<feature type="domain" description="Glycosyltransferase family 28 N-terminal" evidence="11">
    <location>
        <begin position="4"/>
        <end position="143"/>
    </location>
</feature>
<comment type="pathway">
    <text evidence="10">Cell wall biogenesis; peptidoglycan biosynthesis.</text>
</comment>
<keyword evidence="6 10" id="KW-0573">Peptidoglycan synthesis</keyword>
<keyword evidence="8 10" id="KW-0131">Cell cycle</keyword>
<organism evidence="13 14">
    <name type="scientific">Oryzomonas sagensis</name>
    <dbReference type="NCBI Taxonomy" id="2603857"/>
    <lineage>
        <taxon>Bacteria</taxon>
        <taxon>Pseudomonadati</taxon>
        <taxon>Thermodesulfobacteriota</taxon>
        <taxon>Desulfuromonadia</taxon>
        <taxon>Geobacterales</taxon>
        <taxon>Geobacteraceae</taxon>
        <taxon>Oryzomonas</taxon>
    </lineage>
</organism>
<comment type="catalytic activity">
    <reaction evidence="10">
        <text>di-trans,octa-cis-undecaprenyl diphospho-N-acetyl-alpha-D-muramoyl-L-alanyl-D-glutamyl-meso-2,6-diaminopimeloyl-D-alanyl-D-alanine + UDP-N-acetyl-alpha-D-glucosamine = di-trans,octa-cis-undecaprenyl diphospho-[N-acetyl-alpha-D-glucosaminyl-(1-&gt;4)]-N-acetyl-alpha-D-muramoyl-L-alanyl-D-glutamyl-meso-2,6-diaminopimeloyl-D-alanyl-D-alanine + UDP + H(+)</text>
        <dbReference type="Rhea" id="RHEA:31227"/>
        <dbReference type="ChEBI" id="CHEBI:15378"/>
        <dbReference type="ChEBI" id="CHEBI:57705"/>
        <dbReference type="ChEBI" id="CHEBI:58223"/>
        <dbReference type="ChEBI" id="CHEBI:61387"/>
        <dbReference type="ChEBI" id="CHEBI:61388"/>
        <dbReference type="EC" id="2.4.1.227"/>
    </reaction>
</comment>
<dbReference type="Pfam" id="PF04101">
    <property type="entry name" value="Glyco_tran_28_C"/>
    <property type="match status" value="1"/>
</dbReference>
<dbReference type="SUPFAM" id="SSF53756">
    <property type="entry name" value="UDP-Glycosyltransferase/glycogen phosphorylase"/>
    <property type="match status" value="1"/>
</dbReference>
<feature type="binding site" evidence="10">
    <location>
        <position position="165"/>
    </location>
    <ligand>
        <name>UDP-N-acetyl-alpha-D-glucosamine</name>
        <dbReference type="ChEBI" id="CHEBI:57705"/>
    </ligand>
</feature>
<name>A0ABQ6TQH7_9BACT</name>
<protein>
    <recommendedName>
        <fullName evidence="10">UDP-N-acetylglucosamine--N-acetylmuramyl-(pentapeptide) pyrophosphoryl-undecaprenol N-acetylglucosamine transferase</fullName>
        <ecNumber evidence="10">2.4.1.227</ecNumber>
    </recommendedName>
    <alternativeName>
        <fullName evidence="10">Undecaprenyl-PP-MurNAc-pentapeptide-UDPGlcNAc GlcNAc transferase</fullName>
    </alternativeName>
</protein>
<evidence type="ECO:0000259" key="11">
    <source>
        <dbReference type="Pfam" id="PF03033"/>
    </source>
</evidence>
<dbReference type="EC" id="2.4.1.227" evidence="10"/>
<dbReference type="InterPro" id="IPR004276">
    <property type="entry name" value="GlycoTrans_28_N"/>
</dbReference>
<dbReference type="Pfam" id="PF03033">
    <property type="entry name" value="Glyco_transf_28"/>
    <property type="match status" value="1"/>
</dbReference>